<dbReference type="RefSeq" id="WP_106871173.1">
    <property type="nucleotide sequence ID" value="NZ_CP053841.1"/>
</dbReference>
<name>A0A2P8R1I6_9BACT</name>
<proteinExistence type="predicted"/>
<accession>A0A2P8R1I6</accession>
<evidence type="ECO:0000256" key="1">
    <source>
        <dbReference type="SAM" id="Phobius"/>
    </source>
</evidence>
<keyword evidence="3" id="KW-1185">Reference proteome</keyword>
<dbReference type="Proteomes" id="UP000240535">
    <property type="component" value="Unassembled WGS sequence"/>
</dbReference>
<keyword evidence="1" id="KW-0472">Membrane</keyword>
<reference evidence="3" key="1">
    <citation type="submission" date="2017-10" db="EMBL/GenBank/DDBJ databases">
        <title>Campylobacter species from seals.</title>
        <authorList>
            <person name="Gilbert M.J."/>
            <person name="Zomer A.L."/>
            <person name="Timmerman A.J."/>
            <person name="Duim B."/>
            <person name="Wagenaar J.A."/>
        </authorList>
    </citation>
    <scope>NUCLEOTIDE SEQUENCE [LARGE SCALE GENOMIC DNA]</scope>
    <source>
        <strain evidence="3">17S00004-5</strain>
    </source>
</reference>
<dbReference type="EMBL" id="PDHH01000003">
    <property type="protein sequence ID" value="PSM52351.1"/>
    <property type="molecule type" value="Genomic_DNA"/>
</dbReference>
<comment type="caution">
    <text evidence="2">The sequence shown here is derived from an EMBL/GenBank/DDBJ whole genome shotgun (WGS) entry which is preliminary data.</text>
</comment>
<gene>
    <name evidence="2" type="ORF">CQ405_04680</name>
</gene>
<feature type="transmembrane region" description="Helical" evidence="1">
    <location>
        <begin position="56"/>
        <end position="79"/>
    </location>
</feature>
<evidence type="ECO:0000313" key="2">
    <source>
        <dbReference type="EMBL" id="PSM52351.1"/>
    </source>
</evidence>
<keyword evidence="1" id="KW-1133">Transmembrane helix</keyword>
<keyword evidence="1" id="KW-0812">Transmembrane</keyword>
<dbReference type="AlphaFoldDB" id="A0A2P8R1I6"/>
<protein>
    <submittedName>
        <fullName evidence="2">Uncharacterized protein</fullName>
    </submittedName>
</protein>
<organism evidence="2 3">
    <name type="scientific">Campylobacter blaseri</name>
    <dbReference type="NCBI Taxonomy" id="2042961"/>
    <lineage>
        <taxon>Bacteria</taxon>
        <taxon>Pseudomonadati</taxon>
        <taxon>Campylobacterota</taxon>
        <taxon>Epsilonproteobacteria</taxon>
        <taxon>Campylobacterales</taxon>
        <taxon>Campylobacteraceae</taxon>
        <taxon>Campylobacter</taxon>
    </lineage>
</organism>
<sequence length="85" mass="10262">MKNFKCVECQNDISKKDFFKEAFDIDDFFLNKNKNFICKNCGAEYEITTFYKVLTVALRLFILLPFSFFCSFICFFLSYKLSYFR</sequence>
<evidence type="ECO:0000313" key="3">
    <source>
        <dbReference type="Proteomes" id="UP000240535"/>
    </source>
</evidence>